<dbReference type="Gene3D" id="1.10.630.10">
    <property type="entry name" value="Cytochrome P450"/>
    <property type="match status" value="1"/>
</dbReference>
<evidence type="ECO:0000256" key="14">
    <source>
        <dbReference type="SAM" id="SignalP"/>
    </source>
</evidence>
<evidence type="ECO:0000256" key="12">
    <source>
        <dbReference type="ARBA" id="ARBA00023136"/>
    </source>
</evidence>
<evidence type="ECO:0000313" key="16">
    <source>
        <dbReference type="RefSeq" id="XP_017777381.1"/>
    </source>
</evidence>
<dbReference type="PROSITE" id="PS00086">
    <property type="entry name" value="CYTOCHROME_P450"/>
    <property type="match status" value="1"/>
</dbReference>
<evidence type="ECO:0000313" key="15">
    <source>
        <dbReference type="Proteomes" id="UP000695000"/>
    </source>
</evidence>
<dbReference type="InterPro" id="IPR050476">
    <property type="entry name" value="Insect_CytP450_Detox"/>
</dbReference>
<accession>A0ABM1MS31</accession>
<feature type="signal peptide" evidence="14">
    <location>
        <begin position="1"/>
        <end position="20"/>
    </location>
</feature>
<keyword evidence="7" id="KW-0256">Endoplasmic reticulum</keyword>
<dbReference type="GeneID" id="108563263"/>
<keyword evidence="10 13" id="KW-0408">Iron</keyword>
<dbReference type="PRINTS" id="PR00463">
    <property type="entry name" value="EP450I"/>
</dbReference>
<dbReference type="InterPro" id="IPR036396">
    <property type="entry name" value="Cyt_P450_sf"/>
</dbReference>
<name>A0ABM1MS31_NICVS</name>
<evidence type="ECO:0000256" key="11">
    <source>
        <dbReference type="ARBA" id="ARBA00023033"/>
    </source>
</evidence>
<keyword evidence="8" id="KW-0492">Microsome</keyword>
<comment type="cofactor">
    <cofactor evidence="1">
        <name>heme</name>
        <dbReference type="ChEBI" id="CHEBI:30413"/>
    </cofactor>
</comment>
<keyword evidence="15" id="KW-1185">Reference proteome</keyword>
<dbReference type="PRINTS" id="PR00385">
    <property type="entry name" value="P450"/>
</dbReference>
<keyword evidence="5 13" id="KW-0349">Heme</keyword>
<keyword evidence="14" id="KW-0732">Signal</keyword>
<comment type="similarity">
    <text evidence="4 13">Belongs to the cytochrome P450 family.</text>
</comment>
<proteinExistence type="inferred from homology"/>
<evidence type="ECO:0000256" key="4">
    <source>
        <dbReference type="ARBA" id="ARBA00010617"/>
    </source>
</evidence>
<reference evidence="16" key="1">
    <citation type="submission" date="2025-08" db="UniProtKB">
        <authorList>
            <consortium name="RefSeq"/>
        </authorList>
    </citation>
    <scope>IDENTIFICATION</scope>
    <source>
        <tissue evidence="16">Whole Larva</tissue>
    </source>
</reference>
<evidence type="ECO:0000256" key="10">
    <source>
        <dbReference type="ARBA" id="ARBA00023004"/>
    </source>
</evidence>
<evidence type="ECO:0000256" key="13">
    <source>
        <dbReference type="RuleBase" id="RU000461"/>
    </source>
</evidence>
<dbReference type="Pfam" id="PF00067">
    <property type="entry name" value="p450"/>
    <property type="match status" value="1"/>
</dbReference>
<evidence type="ECO:0000256" key="9">
    <source>
        <dbReference type="ARBA" id="ARBA00023002"/>
    </source>
</evidence>
<evidence type="ECO:0000256" key="3">
    <source>
        <dbReference type="ARBA" id="ARBA00004406"/>
    </source>
</evidence>
<evidence type="ECO:0000256" key="6">
    <source>
        <dbReference type="ARBA" id="ARBA00022723"/>
    </source>
</evidence>
<comment type="subcellular location">
    <subcellularLocation>
        <location evidence="3">Endoplasmic reticulum membrane</location>
        <topology evidence="3">Peripheral membrane protein</topology>
    </subcellularLocation>
    <subcellularLocation>
        <location evidence="2">Microsome membrane</location>
        <topology evidence="2">Peripheral membrane protein</topology>
    </subcellularLocation>
</comment>
<evidence type="ECO:0000256" key="1">
    <source>
        <dbReference type="ARBA" id="ARBA00001971"/>
    </source>
</evidence>
<protein>
    <submittedName>
        <fullName evidence="16">Cytochrome P450 9e2-like</fullName>
    </submittedName>
</protein>
<dbReference type="Proteomes" id="UP000695000">
    <property type="component" value="Unplaced"/>
</dbReference>
<dbReference type="InterPro" id="IPR001128">
    <property type="entry name" value="Cyt_P450"/>
</dbReference>
<dbReference type="InterPro" id="IPR002401">
    <property type="entry name" value="Cyt_P450_E_grp-I"/>
</dbReference>
<evidence type="ECO:0000256" key="7">
    <source>
        <dbReference type="ARBA" id="ARBA00022824"/>
    </source>
</evidence>
<sequence>MIVLSLLLLVITLFIIFVKKKQNYWRDRNVPQMNPAFLFGNLINVMLKKENFQTLLNRMYNNHPNSRYEGVYQAILPTLLIKDPELLKQMIVKDFDHFMDHHLFVPRRDPLWGRNLVALNGKAWQDMRSTLSPAFTSSKLKCMFPLMSECAEKFIDYFLKMNKTVVSIELKEEFSRFANDVIATCAFGVSCNTIEERTNIFMEMGKRVSVLPSFKFFGTALFPGLFHKLGITLFDPEVGDFFKNIVMETIKVREEQRIERPDMIHLLMQAKAGILDGDGDKPPKTAIKNEDIVGQVLIFFLAGFDSISTQMTFSAYELALNQDVQDKVFAEIVDGLERNDQKIDYEMIQSLKYLDMVMMESLRKWPATGGGDRLCVKDYKIPAKLPGEKDIIIEKGTPIWLPISAINRDPKYFPDPDRFDPERFSEANKDKIVAGTLLAFGFGPRACIGSRFAIMEMKIMLVNLLKTFKLVKVDKTQDVIKLSSKSLNNVMDGGHWIGLQRRN</sequence>
<organism evidence="15 16">
    <name type="scientific">Nicrophorus vespilloides</name>
    <name type="common">Boreal carrion beetle</name>
    <dbReference type="NCBI Taxonomy" id="110193"/>
    <lineage>
        <taxon>Eukaryota</taxon>
        <taxon>Metazoa</taxon>
        <taxon>Ecdysozoa</taxon>
        <taxon>Arthropoda</taxon>
        <taxon>Hexapoda</taxon>
        <taxon>Insecta</taxon>
        <taxon>Pterygota</taxon>
        <taxon>Neoptera</taxon>
        <taxon>Endopterygota</taxon>
        <taxon>Coleoptera</taxon>
        <taxon>Polyphaga</taxon>
        <taxon>Staphyliniformia</taxon>
        <taxon>Silphidae</taxon>
        <taxon>Nicrophorinae</taxon>
        <taxon>Nicrophorus</taxon>
    </lineage>
</organism>
<dbReference type="PANTHER" id="PTHR24292">
    <property type="entry name" value="CYTOCHROME P450"/>
    <property type="match status" value="1"/>
</dbReference>
<dbReference type="RefSeq" id="XP_017777381.1">
    <property type="nucleotide sequence ID" value="XM_017921892.1"/>
</dbReference>
<dbReference type="PANTHER" id="PTHR24292:SF54">
    <property type="entry name" value="CYP9F3-RELATED"/>
    <property type="match status" value="1"/>
</dbReference>
<gene>
    <name evidence="16" type="primary">LOC108563263</name>
</gene>
<keyword evidence="6 13" id="KW-0479">Metal-binding</keyword>
<dbReference type="SUPFAM" id="SSF48264">
    <property type="entry name" value="Cytochrome P450"/>
    <property type="match status" value="1"/>
</dbReference>
<keyword evidence="9 13" id="KW-0560">Oxidoreductase</keyword>
<dbReference type="CDD" id="cd11056">
    <property type="entry name" value="CYP6-like"/>
    <property type="match status" value="1"/>
</dbReference>
<evidence type="ECO:0000256" key="5">
    <source>
        <dbReference type="ARBA" id="ARBA00022617"/>
    </source>
</evidence>
<feature type="chain" id="PRO_5045664333" evidence="14">
    <location>
        <begin position="21"/>
        <end position="503"/>
    </location>
</feature>
<keyword evidence="11 13" id="KW-0503">Monooxygenase</keyword>
<evidence type="ECO:0000256" key="2">
    <source>
        <dbReference type="ARBA" id="ARBA00004174"/>
    </source>
</evidence>
<dbReference type="InterPro" id="IPR017972">
    <property type="entry name" value="Cyt_P450_CS"/>
</dbReference>
<evidence type="ECO:0000256" key="8">
    <source>
        <dbReference type="ARBA" id="ARBA00022848"/>
    </source>
</evidence>
<keyword evidence="12" id="KW-0472">Membrane</keyword>